<keyword evidence="11" id="KW-0221">Differentiation</keyword>
<keyword evidence="5 19" id="KW-0723">Serine/threonine-protein kinase</keyword>
<dbReference type="PROSITE" id="PS00107">
    <property type="entry name" value="PROTEIN_KINASE_ATP"/>
    <property type="match status" value="1"/>
</dbReference>
<evidence type="ECO:0000256" key="18">
    <source>
        <dbReference type="PROSITE-ProRule" id="PRU10141"/>
    </source>
</evidence>
<dbReference type="SUPFAM" id="SSF56112">
    <property type="entry name" value="Protein kinase-like (PK-like)"/>
    <property type="match status" value="1"/>
</dbReference>
<feature type="binding site" evidence="18">
    <location>
        <position position="41"/>
    </location>
    <ligand>
        <name>ATP</name>
        <dbReference type="ChEBI" id="CHEBI:30616"/>
    </ligand>
</feature>
<evidence type="ECO:0000256" key="12">
    <source>
        <dbReference type="ARBA" id="ARBA00022840"/>
    </source>
</evidence>
<dbReference type="GO" id="GO:0007283">
    <property type="term" value="P:spermatogenesis"/>
    <property type="evidence" value="ECO:0007669"/>
    <property type="project" value="UniProtKB-KW"/>
</dbReference>
<comment type="catalytic activity">
    <reaction evidence="16">
        <text>L-threonyl-[protein] + ATP = O-phospho-L-threonyl-[protein] + ADP + H(+)</text>
        <dbReference type="Rhea" id="RHEA:46608"/>
        <dbReference type="Rhea" id="RHEA-COMP:11060"/>
        <dbReference type="Rhea" id="RHEA-COMP:11605"/>
        <dbReference type="ChEBI" id="CHEBI:15378"/>
        <dbReference type="ChEBI" id="CHEBI:30013"/>
        <dbReference type="ChEBI" id="CHEBI:30616"/>
        <dbReference type="ChEBI" id="CHEBI:61977"/>
        <dbReference type="ChEBI" id="CHEBI:456216"/>
        <dbReference type="EC" id="2.7.11.1"/>
    </reaction>
</comment>
<evidence type="ECO:0000256" key="4">
    <source>
        <dbReference type="ARBA" id="ARBA00022473"/>
    </source>
</evidence>
<dbReference type="EC" id="2.7.11.1" evidence="3"/>
<evidence type="ECO:0000256" key="5">
    <source>
        <dbReference type="ARBA" id="ARBA00022527"/>
    </source>
</evidence>
<dbReference type="Proteomes" id="UP000694621">
    <property type="component" value="Unplaced"/>
</dbReference>
<dbReference type="InterPro" id="IPR011009">
    <property type="entry name" value="Kinase-like_dom_sf"/>
</dbReference>
<keyword evidence="4" id="KW-0217">Developmental protein</keyword>
<sequence length="381" mass="43332">MESDRILNRLGFSIVAPIGRGSYGRVILATSERYPDPVAIKIMDRRILNILFSPGFVQLIFKFLPRELAILRRVKHPHIVEVHEILKRSGWVFIVMKPAAMDLQRKIYRHHHIPIGQAKEWFSQLLSAVVYLHQQDIVHRDLKCENVLLTADGQVKLTDFGCGRFSRGFPELCQTSCGTQYCAPEQLMDKPYDAKKSDVWSLGLILYIMVTGVSPTSCEFWTNIPRHEPGVMKFPDWIPVEESCRDIISSMLEFDPCDRPSAVALAQHPWLQMRREPVQSRFVVVTVDEDRGSSSKPDTSSRTLQEGGSSRADATRVTCPRVEAVEEEEMEEEEEEEEEEEDSVGSGLFCSAKRAAQAKIVAPILSACCTIRRRMKLLNRT</sequence>
<reference evidence="22" key="1">
    <citation type="submission" date="2025-08" db="UniProtKB">
        <authorList>
            <consortium name="Ensembl"/>
        </authorList>
    </citation>
    <scope>IDENTIFICATION</scope>
</reference>
<dbReference type="InterPro" id="IPR008271">
    <property type="entry name" value="Ser/Thr_kinase_AS"/>
</dbReference>
<evidence type="ECO:0000256" key="1">
    <source>
        <dbReference type="ARBA" id="ARBA00001946"/>
    </source>
</evidence>
<dbReference type="GO" id="GO:0000226">
    <property type="term" value="P:microtubule cytoskeleton organization"/>
    <property type="evidence" value="ECO:0007669"/>
    <property type="project" value="TreeGrafter"/>
</dbReference>
<organism evidence="22 23">
    <name type="scientific">Astyanax mexicanus</name>
    <name type="common">Blind cave fish</name>
    <name type="synonym">Astyanax fasciatus mexicanus</name>
    <dbReference type="NCBI Taxonomy" id="7994"/>
    <lineage>
        <taxon>Eukaryota</taxon>
        <taxon>Metazoa</taxon>
        <taxon>Chordata</taxon>
        <taxon>Craniata</taxon>
        <taxon>Vertebrata</taxon>
        <taxon>Euteleostomi</taxon>
        <taxon>Actinopterygii</taxon>
        <taxon>Neopterygii</taxon>
        <taxon>Teleostei</taxon>
        <taxon>Ostariophysi</taxon>
        <taxon>Characiformes</taxon>
        <taxon>Characoidei</taxon>
        <taxon>Acestrorhamphidae</taxon>
        <taxon>Acestrorhamphinae</taxon>
        <taxon>Astyanax</taxon>
    </lineage>
</organism>
<evidence type="ECO:0000313" key="22">
    <source>
        <dbReference type="Ensembl" id="ENSAMXP00005004291.1"/>
    </source>
</evidence>
<keyword evidence="15" id="KW-0744">Spermatogenesis</keyword>
<keyword evidence="9 18" id="KW-0547">Nucleotide-binding</keyword>
<dbReference type="PANTHER" id="PTHR24346">
    <property type="entry name" value="MAP/MICROTUBULE AFFINITY-REGULATING KINASE"/>
    <property type="match status" value="1"/>
</dbReference>
<keyword evidence="13" id="KW-0460">Magnesium</keyword>
<dbReference type="GO" id="GO:0050321">
    <property type="term" value="F:tau-protein kinase activity"/>
    <property type="evidence" value="ECO:0007669"/>
    <property type="project" value="TreeGrafter"/>
</dbReference>
<comment type="catalytic activity">
    <reaction evidence="17">
        <text>L-seryl-[protein] + ATP = O-phospho-L-seryl-[protein] + ADP + H(+)</text>
        <dbReference type="Rhea" id="RHEA:17989"/>
        <dbReference type="Rhea" id="RHEA-COMP:9863"/>
        <dbReference type="Rhea" id="RHEA-COMP:11604"/>
        <dbReference type="ChEBI" id="CHEBI:15378"/>
        <dbReference type="ChEBI" id="CHEBI:29999"/>
        <dbReference type="ChEBI" id="CHEBI:30616"/>
        <dbReference type="ChEBI" id="CHEBI:83421"/>
        <dbReference type="ChEBI" id="CHEBI:456216"/>
        <dbReference type="EC" id="2.7.11.1"/>
    </reaction>
</comment>
<evidence type="ECO:0000256" key="9">
    <source>
        <dbReference type="ARBA" id="ARBA00022741"/>
    </source>
</evidence>
<evidence type="ECO:0000256" key="20">
    <source>
        <dbReference type="SAM" id="MobiDB-lite"/>
    </source>
</evidence>
<keyword evidence="10" id="KW-0418">Kinase</keyword>
<evidence type="ECO:0000256" key="3">
    <source>
        <dbReference type="ARBA" id="ARBA00012513"/>
    </source>
</evidence>
<evidence type="ECO:0000256" key="13">
    <source>
        <dbReference type="ARBA" id="ARBA00022842"/>
    </source>
</evidence>
<evidence type="ECO:0000256" key="2">
    <source>
        <dbReference type="ARBA" id="ARBA00006692"/>
    </source>
</evidence>
<keyword evidence="6" id="KW-0597">Phosphoprotein</keyword>
<feature type="region of interest" description="Disordered" evidence="20">
    <location>
        <begin position="288"/>
        <end position="346"/>
    </location>
</feature>
<dbReference type="GO" id="GO:0005524">
    <property type="term" value="F:ATP binding"/>
    <property type="evidence" value="ECO:0007669"/>
    <property type="project" value="UniProtKB-UniRule"/>
</dbReference>
<feature type="compositionally biased region" description="Acidic residues" evidence="20">
    <location>
        <begin position="325"/>
        <end position="343"/>
    </location>
</feature>
<dbReference type="GO" id="GO:0030154">
    <property type="term" value="P:cell differentiation"/>
    <property type="evidence" value="ECO:0007669"/>
    <property type="project" value="UniProtKB-KW"/>
</dbReference>
<dbReference type="PANTHER" id="PTHR24346:SF102">
    <property type="entry name" value="TESTIS-SPECIFIC SERINE_THREONINE-PROTEIN KINASE 1"/>
    <property type="match status" value="1"/>
</dbReference>
<dbReference type="SMART" id="SM00220">
    <property type="entry name" value="S_TKc"/>
    <property type="match status" value="1"/>
</dbReference>
<dbReference type="GO" id="GO:0000287">
    <property type="term" value="F:magnesium ion binding"/>
    <property type="evidence" value="ECO:0007669"/>
    <property type="project" value="UniProtKB-ARBA"/>
</dbReference>
<evidence type="ECO:0000256" key="11">
    <source>
        <dbReference type="ARBA" id="ARBA00022782"/>
    </source>
</evidence>
<evidence type="ECO:0000256" key="6">
    <source>
        <dbReference type="ARBA" id="ARBA00022553"/>
    </source>
</evidence>
<evidence type="ECO:0000259" key="21">
    <source>
        <dbReference type="PROSITE" id="PS50011"/>
    </source>
</evidence>
<evidence type="ECO:0000256" key="16">
    <source>
        <dbReference type="ARBA" id="ARBA00047899"/>
    </source>
</evidence>
<dbReference type="Gene3D" id="1.10.510.10">
    <property type="entry name" value="Transferase(Phosphotransferase) domain 1"/>
    <property type="match status" value="1"/>
</dbReference>
<evidence type="ECO:0000256" key="7">
    <source>
        <dbReference type="ARBA" id="ARBA00022679"/>
    </source>
</evidence>
<evidence type="ECO:0000313" key="23">
    <source>
        <dbReference type="Proteomes" id="UP000694621"/>
    </source>
</evidence>
<dbReference type="InterPro" id="IPR017441">
    <property type="entry name" value="Protein_kinase_ATP_BS"/>
</dbReference>
<name>A0A8B9GXB3_ASTMX</name>
<feature type="domain" description="Protein kinase" evidence="21">
    <location>
        <begin position="12"/>
        <end position="271"/>
    </location>
</feature>
<accession>A0A8B9GXB3</accession>
<evidence type="ECO:0000256" key="15">
    <source>
        <dbReference type="ARBA" id="ARBA00022871"/>
    </source>
</evidence>
<comment type="cofactor">
    <cofactor evidence="1">
        <name>Mg(2+)</name>
        <dbReference type="ChEBI" id="CHEBI:18420"/>
    </cofactor>
</comment>
<dbReference type="GO" id="GO:0035556">
    <property type="term" value="P:intracellular signal transduction"/>
    <property type="evidence" value="ECO:0007669"/>
    <property type="project" value="TreeGrafter"/>
</dbReference>
<evidence type="ECO:0000256" key="10">
    <source>
        <dbReference type="ARBA" id="ARBA00022777"/>
    </source>
</evidence>
<dbReference type="PROSITE" id="PS00108">
    <property type="entry name" value="PROTEIN_KINASE_ST"/>
    <property type="match status" value="1"/>
</dbReference>
<keyword evidence="14" id="KW-0832">Ubl conjugation</keyword>
<evidence type="ECO:0000256" key="19">
    <source>
        <dbReference type="RuleBase" id="RU000304"/>
    </source>
</evidence>
<evidence type="ECO:0000256" key="17">
    <source>
        <dbReference type="ARBA" id="ARBA00048679"/>
    </source>
</evidence>
<comment type="similarity">
    <text evidence="2">Belongs to the protein kinase superfamily. CAMK Ser/Thr protein kinase family.</text>
</comment>
<proteinExistence type="inferred from homology"/>
<keyword evidence="12 18" id="KW-0067">ATP-binding</keyword>
<dbReference type="Ensembl" id="ENSAMXT00005004871.1">
    <property type="protein sequence ID" value="ENSAMXP00005004291.1"/>
    <property type="gene ID" value="ENSAMXG00005002629.1"/>
</dbReference>
<evidence type="ECO:0000256" key="14">
    <source>
        <dbReference type="ARBA" id="ARBA00022843"/>
    </source>
</evidence>
<dbReference type="PROSITE" id="PS50011">
    <property type="entry name" value="PROTEIN_KINASE_DOM"/>
    <property type="match status" value="1"/>
</dbReference>
<evidence type="ECO:0000256" key="8">
    <source>
        <dbReference type="ARBA" id="ARBA00022723"/>
    </source>
</evidence>
<dbReference type="Pfam" id="PF00069">
    <property type="entry name" value="Pkinase"/>
    <property type="match status" value="1"/>
</dbReference>
<dbReference type="GO" id="GO:0005737">
    <property type="term" value="C:cytoplasm"/>
    <property type="evidence" value="ECO:0007669"/>
    <property type="project" value="TreeGrafter"/>
</dbReference>
<dbReference type="AlphaFoldDB" id="A0A8B9GXB3"/>
<feature type="compositionally biased region" description="Polar residues" evidence="20">
    <location>
        <begin position="294"/>
        <end position="308"/>
    </location>
</feature>
<keyword evidence="8" id="KW-0479">Metal-binding</keyword>
<dbReference type="FunFam" id="1.10.510.10:FF:000571">
    <property type="entry name" value="Maternal embryonic leucine zipper kinase"/>
    <property type="match status" value="1"/>
</dbReference>
<protein>
    <recommendedName>
        <fullName evidence="3">non-specific serine/threonine protein kinase</fullName>
        <ecNumber evidence="3">2.7.11.1</ecNumber>
    </recommendedName>
</protein>
<keyword evidence="7" id="KW-0808">Transferase</keyword>
<dbReference type="InterPro" id="IPR000719">
    <property type="entry name" value="Prot_kinase_dom"/>
</dbReference>